<accession>A0A7U7J5Q6</accession>
<sequence length="88" mass="10304">MRDPEQQTTKRDGQKNQRQQTRTLRYFYNTMNIKFFYTVLTPGRTPPQTQNNYSSIGGMQPVRLPIAARLEECNSAKPLLFDLNSDYI</sequence>
<evidence type="ECO:0000256" key="1">
    <source>
        <dbReference type="SAM" id="MobiDB-lite"/>
    </source>
</evidence>
<feature type="compositionally biased region" description="Basic and acidic residues" evidence="1">
    <location>
        <begin position="1"/>
        <end position="15"/>
    </location>
</feature>
<keyword evidence="3" id="KW-1185">Reference proteome</keyword>
<evidence type="ECO:0000313" key="2">
    <source>
        <dbReference type="EMBL" id="CDH46763.1"/>
    </source>
</evidence>
<dbReference type="Proteomes" id="UP000019184">
    <property type="component" value="Unassembled WGS sequence"/>
</dbReference>
<dbReference type="AlphaFoldDB" id="A0A7U7J5Q6"/>
<dbReference type="EMBL" id="CBTK010000276">
    <property type="protein sequence ID" value="CDH46763.1"/>
    <property type="molecule type" value="Genomic_DNA"/>
</dbReference>
<gene>
    <name evidence="2" type="ORF">BN874_60008</name>
</gene>
<feature type="region of interest" description="Disordered" evidence="1">
    <location>
        <begin position="1"/>
        <end position="22"/>
    </location>
</feature>
<organism evidence="2 3">
    <name type="scientific">Candidatus Contendobacter odensis Run_B_J11</name>
    <dbReference type="NCBI Taxonomy" id="1400861"/>
    <lineage>
        <taxon>Bacteria</taxon>
        <taxon>Pseudomonadati</taxon>
        <taxon>Pseudomonadota</taxon>
        <taxon>Gammaproteobacteria</taxon>
        <taxon>Candidatus Competibacteraceae</taxon>
        <taxon>Candidatus Contendibacter</taxon>
    </lineage>
</organism>
<name>A0A7U7J5Q6_9GAMM</name>
<protein>
    <submittedName>
        <fullName evidence="2">Uncharacterized protein</fullName>
    </submittedName>
</protein>
<proteinExistence type="predicted"/>
<reference evidence="2 3" key="1">
    <citation type="journal article" date="2014" name="ISME J.">
        <title>Candidatus Competibacter-lineage genomes retrieved from metagenomes reveal functional metabolic diversity.</title>
        <authorList>
            <person name="McIlroy S.J."/>
            <person name="Albertsen M."/>
            <person name="Andresen E.K."/>
            <person name="Saunders A.M."/>
            <person name="Kristiansen R."/>
            <person name="Stokholm-Bjerregaard M."/>
            <person name="Nielsen K.L."/>
            <person name="Nielsen P.H."/>
        </authorList>
    </citation>
    <scope>NUCLEOTIDE SEQUENCE [LARGE SCALE GENOMIC DNA]</scope>
    <source>
        <strain evidence="2 3">Run_B_J11</strain>
    </source>
</reference>
<comment type="caution">
    <text evidence="2">The sequence shown here is derived from an EMBL/GenBank/DDBJ whole genome shotgun (WGS) entry which is preliminary data.</text>
</comment>
<evidence type="ECO:0000313" key="3">
    <source>
        <dbReference type="Proteomes" id="UP000019184"/>
    </source>
</evidence>